<evidence type="ECO:0000313" key="2">
    <source>
        <dbReference type="Proteomes" id="UP000004994"/>
    </source>
</evidence>
<dbReference type="InParanoid" id="A0A3Q7GYK3"/>
<proteinExistence type="predicted"/>
<evidence type="ECO:0000313" key="1">
    <source>
        <dbReference type="EnsemblPlants" id="Solyc06g064770.1.1.1"/>
    </source>
</evidence>
<name>A0A3Q7GYK3_SOLLC</name>
<sequence>MLTQNKIHVNTFLHIARKVADPIDNSSSINHFLVHHVPLANLWQTIFFSVIMASCDA</sequence>
<accession>A0A3Q7GYK3</accession>
<dbReference type="PaxDb" id="4081-Solyc06g064770.1.1"/>
<dbReference type="Gramene" id="Solyc06g064770.1.1">
    <property type="protein sequence ID" value="Solyc06g064770.1.1.1"/>
    <property type="gene ID" value="Solyc06g064770.1"/>
</dbReference>
<dbReference type="AlphaFoldDB" id="A0A3Q7GYK3"/>
<reference evidence="1" key="1">
    <citation type="journal article" date="2012" name="Nature">
        <title>The tomato genome sequence provides insights into fleshy fruit evolution.</title>
        <authorList>
            <consortium name="Tomato Genome Consortium"/>
        </authorList>
    </citation>
    <scope>NUCLEOTIDE SEQUENCE [LARGE SCALE GENOMIC DNA]</scope>
    <source>
        <strain evidence="1">cv. Heinz 1706</strain>
    </source>
</reference>
<dbReference type="Proteomes" id="UP000004994">
    <property type="component" value="Chromosome 6"/>
</dbReference>
<reference evidence="1" key="2">
    <citation type="submission" date="2019-01" db="UniProtKB">
        <authorList>
            <consortium name="EnsemblPlants"/>
        </authorList>
    </citation>
    <scope>IDENTIFICATION</scope>
    <source>
        <strain evidence="1">cv. Heinz 1706</strain>
    </source>
</reference>
<dbReference type="EnsemblPlants" id="Solyc06g064770.1.1">
    <property type="protein sequence ID" value="Solyc06g064770.1.1.1"/>
    <property type="gene ID" value="Solyc06g064770.1"/>
</dbReference>
<organism evidence="1">
    <name type="scientific">Solanum lycopersicum</name>
    <name type="common">Tomato</name>
    <name type="synonym">Lycopersicon esculentum</name>
    <dbReference type="NCBI Taxonomy" id="4081"/>
    <lineage>
        <taxon>Eukaryota</taxon>
        <taxon>Viridiplantae</taxon>
        <taxon>Streptophyta</taxon>
        <taxon>Embryophyta</taxon>
        <taxon>Tracheophyta</taxon>
        <taxon>Spermatophyta</taxon>
        <taxon>Magnoliopsida</taxon>
        <taxon>eudicotyledons</taxon>
        <taxon>Gunneridae</taxon>
        <taxon>Pentapetalae</taxon>
        <taxon>asterids</taxon>
        <taxon>lamiids</taxon>
        <taxon>Solanales</taxon>
        <taxon>Solanaceae</taxon>
        <taxon>Solanoideae</taxon>
        <taxon>Solaneae</taxon>
        <taxon>Solanum</taxon>
        <taxon>Solanum subgen. Lycopersicon</taxon>
    </lineage>
</organism>
<protein>
    <submittedName>
        <fullName evidence="1">Uncharacterized protein</fullName>
    </submittedName>
</protein>
<keyword evidence="2" id="KW-1185">Reference proteome</keyword>